<evidence type="ECO:0000256" key="1">
    <source>
        <dbReference type="ARBA" id="ARBA00022448"/>
    </source>
</evidence>
<evidence type="ECO:0000256" key="4">
    <source>
        <dbReference type="ARBA" id="ARBA00022643"/>
    </source>
</evidence>
<gene>
    <name evidence="7" type="ORF">GCM10017655_13050</name>
</gene>
<dbReference type="Proteomes" id="UP001143328">
    <property type="component" value="Unassembled WGS sequence"/>
</dbReference>
<name>A0A9W6NER2_9PSED</name>
<dbReference type="AlphaFoldDB" id="A0A9W6NER2"/>
<evidence type="ECO:0000256" key="5">
    <source>
        <dbReference type="ARBA" id="ARBA00022982"/>
    </source>
</evidence>
<dbReference type="GO" id="GO:0005886">
    <property type="term" value="C:plasma membrane"/>
    <property type="evidence" value="ECO:0007669"/>
    <property type="project" value="InterPro"/>
</dbReference>
<dbReference type="GO" id="GO:0009055">
    <property type="term" value="F:electron transfer activity"/>
    <property type="evidence" value="ECO:0007669"/>
    <property type="project" value="InterPro"/>
</dbReference>
<dbReference type="EMBL" id="BSFN01000003">
    <property type="protein sequence ID" value="GLK88243.1"/>
    <property type="molecule type" value="Genomic_DNA"/>
</dbReference>
<evidence type="ECO:0000313" key="7">
    <source>
        <dbReference type="EMBL" id="GLK88243.1"/>
    </source>
</evidence>
<reference evidence="7" key="1">
    <citation type="journal article" date="2014" name="Int. J. Syst. Evol. Microbiol.">
        <title>Complete genome sequence of Corynebacterium casei LMG S-19264T (=DSM 44701T), isolated from a smear-ripened cheese.</title>
        <authorList>
            <consortium name="US DOE Joint Genome Institute (JGI-PGF)"/>
            <person name="Walter F."/>
            <person name="Albersmeier A."/>
            <person name="Kalinowski J."/>
            <person name="Ruckert C."/>
        </authorList>
    </citation>
    <scope>NUCLEOTIDE SEQUENCE</scope>
    <source>
        <strain evidence="7">VKM B-2935</strain>
    </source>
</reference>
<dbReference type="InterPro" id="IPR010209">
    <property type="entry name" value="Ion_transpt_RnfG/RsxG"/>
</dbReference>
<evidence type="ECO:0000259" key="6">
    <source>
        <dbReference type="SMART" id="SM00900"/>
    </source>
</evidence>
<keyword evidence="8" id="KW-1185">Reference proteome</keyword>
<evidence type="ECO:0000256" key="3">
    <source>
        <dbReference type="ARBA" id="ARBA00022630"/>
    </source>
</evidence>
<dbReference type="InterPro" id="IPR007329">
    <property type="entry name" value="FMN-bd"/>
</dbReference>
<dbReference type="PANTHER" id="PTHR36118">
    <property type="entry name" value="ION-TRANSLOCATING OXIDOREDUCTASE COMPLEX SUBUNIT G"/>
    <property type="match status" value="1"/>
</dbReference>
<reference evidence="7" key="2">
    <citation type="submission" date="2023-01" db="EMBL/GenBank/DDBJ databases">
        <authorList>
            <person name="Sun Q."/>
            <person name="Evtushenko L."/>
        </authorList>
    </citation>
    <scope>NUCLEOTIDE SEQUENCE</scope>
    <source>
        <strain evidence="7">VKM B-2935</strain>
    </source>
</reference>
<feature type="domain" description="FMN-binding" evidence="6">
    <location>
        <begin position="97"/>
        <end position="186"/>
    </location>
</feature>
<evidence type="ECO:0000256" key="2">
    <source>
        <dbReference type="ARBA" id="ARBA00022553"/>
    </source>
</evidence>
<dbReference type="RefSeq" id="WP_271194473.1">
    <property type="nucleotide sequence ID" value="NZ_BSFN01000003.1"/>
</dbReference>
<accession>A0A9W6NER2</accession>
<dbReference type="PIRSF" id="PIRSF006091">
    <property type="entry name" value="E_trnsport_RnfG"/>
    <property type="match status" value="1"/>
</dbReference>
<comment type="caution">
    <text evidence="7">The sequence shown here is derived from an EMBL/GenBank/DDBJ whole genome shotgun (WGS) entry which is preliminary data.</text>
</comment>
<dbReference type="Pfam" id="PF04205">
    <property type="entry name" value="FMN_bind"/>
    <property type="match status" value="1"/>
</dbReference>
<keyword evidence="1" id="KW-0813">Transport</keyword>
<dbReference type="PANTHER" id="PTHR36118:SF1">
    <property type="entry name" value="ION-TRANSLOCATING OXIDOREDUCTASE COMPLEX SUBUNIT G"/>
    <property type="match status" value="1"/>
</dbReference>
<keyword evidence="4" id="KW-0288">FMN</keyword>
<sequence length="199" mass="20997">MNKRTLAVAGVVLLALIAVVVGIERLLSEQIASERQAAQERALLDLLAPGSYDNHPLAAPIALPDSERLGLPAPAFAYLASRNGEPSAVLLPARGTGYEGNIDLLLAVSPAGQLLAVKVLSEHETPGLGDLSNAAKSPWLRGFFGHSSSDTDWRVKADGGQFDQMAGATVTSRAVSKAVQQGLRYFDAHKPLLLKQVTP</sequence>
<organism evidence="7 8">
    <name type="scientific">Pseudomonas turukhanskensis</name>
    <dbReference type="NCBI Taxonomy" id="1806536"/>
    <lineage>
        <taxon>Bacteria</taxon>
        <taxon>Pseudomonadati</taxon>
        <taxon>Pseudomonadota</taxon>
        <taxon>Gammaproteobacteria</taxon>
        <taxon>Pseudomonadales</taxon>
        <taxon>Pseudomonadaceae</taxon>
        <taxon>Pseudomonas</taxon>
    </lineage>
</organism>
<keyword evidence="5" id="KW-0249">Electron transport</keyword>
<keyword evidence="2" id="KW-0597">Phosphoprotein</keyword>
<dbReference type="SMART" id="SM00900">
    <property type="entry name" value="FMN_bind"/>
    <property type="match status" value="1"/>
</dbReference>
<dbReference type="NCBIfam" id="TIGR01947">
    <property type="entry name" value="rnfG"/>
    <property type="match status" value="1"/>
</dbReference>
<proteinExistence type="predicted"/>
<evidence type="ECO:0000313" key="8">
    <source>
        <dbReference type="Proteomes" id="UP001143328"/>
    </source>
</evidence>
<keyword evidence="3" id="KW-0285">Flavoprotein</keyword>
<dbReference type="GO" id="GO:0010181">
    <property type="term" value="F:FMN binding"/>
    <property type="evidence" value="ECO:0007669"/>
    <property type="project" value="InterPro"/>
</dbReference>
<dbReference type="GO" id="GO:0022900">
    <property type="term" value="P:electron transport chain"/>
    <property type="evidence" value="ECO:0007669"/>
    <property type="project" value="InterPro"/>
</dbReference>
<protein>
    <submittedName>
        <fullName evidence="7">Electron transport complex subunit G</fullName>
    </submittedName>
</protein>